<sequence length="132" mass="14228">LKEMAAPSHNVELEAVKFLQKLIQDSTDEPSKLATKLFVILQHMRTSGKEHSMPYQVISRAMEIIVNQHGLDMEALRSTRIPLTSGAQMGDPASSQYAGSSQAIGVAKASEAGSAENEMSKFAALSLDTVPK</sequence>
<evidence type="ECO:0000313" key="2">
    <source>
        <dbReference type="Proteomes" id="UP001054252"/>
    </source>
</evidence>
<keyword evidence="2" id="KW-1185">Reference proteome</keyword>
<gene>
    <name evidence="1" type="ORF">SLEP1_g59408</name>
</gene>
<reference evidence="1 2" key="1">
    <citation type="journal article" date="2021" name="Commun. Biol.">
        <title>The genome of Shorea leprosula (Dipterocarpaceae) highlights the ecological relevance of drought in aseasonal tropical rainforests.</title>
        <authorList>
            <person name="Ng K.K.S."/>
            <person name="Kobayashi M.J."/>
            <person name="Fawcett J.A."/>
            <person name="Hatakeyama M."/>
            <person name="Paape T."/>
            <person name="Ng C.H."/>
            <person name="Ang C.C."/>
            <person name="Tnah L.H."/>
            <person name="Lee C.T."/>
            <person name="Nishiyama T."/>
            <person name="Sese J."/>
            <person name="O'Brien M.J."/>
            <person name="Copetti D."/>
            <person name="Mohd Noor M.I."/>
            <person name="Ong R.C."/>
            <person name="Putra M."/>
            <person name="Sireger I.Z."/>
            <person name="Indrioko S."/>
            <person name="Kosugi Y."/>
            <person name="Izuno A."/>
            <person name="Isagi Y."/>
            <person name="Lee S.L."/>
            <person name="Shimizu K.K."/>
        </authorList>
    </citation>
    <scope>NUCLEOTIDE SEQUENCE [LARGE SCALE GENOMIC DNA]</scope>
    <source>
        <strain evidence="1">214</strain>
    </source>
</reference>
<name>A0AAV5MVH1_9ROSI</name>
<protein>
    <submittedName>
        <fullName evidence="1">Uncharacterized protein</fullName>
    </submittedName>
</protein>
<dbReference type="EMBL" id="BPVZ01000892">
    <property type="protein sequence ID" value="GKV52853.1"/>
    <property type="molecule type" value="Genomic_DNA"/>
</dbReference>
<accession>A0AAV5MVH1</accession>
<dbReference type="AlphaFoldDB" id="A0AAV5MVH1"/>
<proteinExistence type="predicted"/>
<feature type="non-terminal residue" evidence="1">
    <location>
        <position position="1"/>
    </location>
</feature>
<dbReference type="Proteomes" id="UP001054252">
    <property type="component" value="Unassembled WGS sequence"/>
</dbReference>
<comment type="caution">
    <text evidence="1">The sequence shown here is derived from an EMBL/GenBank/DDBJ whole genome shotgun (WGS) entry which is preliminary data.</text>
</comment>
<organism evidence="1 2">
    <name type="scientific">Rubroshorea leprosula</name>
    <dbReference type="NCBI Taxonomy" id="152421"/>
    <lineage>
        <taxon>Eukaryota</taxon>
        <taxon>Viridiplantae</taxon>
        <taxon>Streptophyta</taxon>
        <taxon>Embryophyta</taxon>
        <taxon>Tracheophyta</taxon>
        <taxon>Spermatophyta</taxon>
        <taxon>Magnoliopsida</taxon>
        <taxon>eudicotyledons</taxon>
        <taxon>Gunneridae</taxon>
        <taxon>Pentapetalae</taxon>
        <taxon>rosids</taxon>
        <taxon>malvids</taxon>
        <taxon>Malvales</taxon>
        <taxon>Dipterocarpaceae</taxon>
        <taxon>Rubroshorea</taxon>
    </lineage>
</organism>
<evidence type="ECO:0000313" key="1">
    <source>
        <dbReference type="EMBL" id="GKV52853.1"/>
    </source>
</evidence>